<proteinExistence type="predicted"/>
<organism evidence="2 3">
    <name type="scientific">Megalurothrips usitatus</name>
    <name type="common">bean blossom thrips</name>
    <dbReference type="NCBI Taxonomy" id="439358"/>
    <lineage>
        <taxon>Eukaryota</taxon>
        <taxon>Metazoa</taxon>
        <taxon>Ecdysozoa</taxon>
        <taxon>Arthropoda</taxon>
        <taxon>Hexapoda</taxon>
        <taxon>Insecta</taxon>
        <taxon>Pterygota</taxon>
        <taxon>Neoptera</taxon>
        <taxon>Paraneoptera</taxon>
        <taxon>Thysanoptera</taxon>
        <taxon>Terebrantia</taxon>
        <taxon>Thripoidea</taxon>
        <taxon>Thripidae</taxon>
        <taxon>Megalurothrips</taxon>
    </lineage>
</organism>
<reference evidence="2" key="1">
    <citation type="submission" date="2022-12" db="EMBL/GenBank/DDBJ databases">
        <title>Chromosome-level genome assembly of the bean flower thrips Megalurothrips usitatus.</title>
        <authorList>
            <person name="Ma L."/>
            <person name="Liu Q."/>
            <person name="Li H."/>
            <person name="Cai W."/>
        </authorList>
    </citation>
    <scope>NUCLEOTIDE SEQUENCE</scope>
    <source>
        <strain evidence="2">Cailab_2022a</strain>
    </source>
</reference>
<dbReference type="AlphaFoldDB" id="A0AAV7X739"/>
<evidence type="ECO:0000256" key="1">
    <source>
        <dbReference type="SAM" id="MobiDB-lite"/>
    </source>
</evidence>
<feature type="region of interest" description="Disordered" evidence="1">
    <location>
        <begin position="1"/>
        <end position="65"/>
    </location>
</feature>
<gene>
    <name evidence="2" type="ORF">ONE63_003379</name>
</gene>
<feature type="compositionally biased region" description="Basic residues" evidence="1">
    <location>
        <begin position="52"/>
        <end position="61"/>
    </location>
</feature>
<protein>
    <submittedName>
        <fullName evidence="2">Uncharacterized protein</fullName>
    </submittedName>
</protein>
<keyword evidence="3" id="KW-1185">Reference proteome</keyword>
<evidence type="ECO:0000313" key="2">
    <source>
        <dbReference type="EMBL" id="KAJ1521743.1"/>
    </source>
</evidence>
<name>A0AAV7X739_9NEOP</name>
<sequence length="103" mass="11155">MSLFKLVSRQPPHLTAAPPVAKPRTARMETSKGLSPDLCVSNGNRTSDGHLKRPPGTKQHRNNPMNTWVSGCPLGPLGIVMATHRSCYLEVLETSRSIHAATS</sequence>
<comment type="caution">
    <text evidence="2">The sequence shown here is derived from an EMBL/GenBank/DDBJ whole genome shotgun (WGS) entry which is preliminary data.</text>
</comment>
<dbReference type="Proteomes" id="UP001075354">
    <property type="component" value="Chromosome 13"/>
</dbReference>
<dbReference type="EMBL" id="JAPTSV010000013">
    <property type="protein sequence ID" value="KAJ1521743.1"/>
    <property type="molecule type" value="Genomic_DNA"/>
</dbReference>
<evidence type="ECO:0000313" key="3">
    <source>
        <dbReference type="Proteomes" id="UP001075354"/>
    </source>
</evidence>
<accession>A0AAV7X739</accession>